<protein>
    <submittedName>
        <fullName evidence="12">Homeobox protein Hox-C6</fullName>
    </submittedName>
</protein>
<accession>A0A9B0F880</accession>
<evidence type="ECO:0000256" key="3">
    <source>
        <dbReference type="ARBA" id="ARBA00022473"/>
    </source>
</evidence>
<dbReference type="GO" id="GO:0000978">
    <property type="term" value="F:RNA polymerase II cis-regulatory region sequence-specific DNA binding"/>
    <property type="evidence" value="ECO:0007669"/>
    <property type="project" value="TreeGrafter"/>
</dbReference>
<dbReference type="InterPro" id="IPR020479">
    <property type="entry name" value="HD_metazoa"/>
</dbReference>
<evidence type="ECO:0000256" key="6">
    <source>
        <dbReference type="ARBA" id="ARBA00023242"/>
    </source>
</evidence>
<evidence type="ECO:0000259" key="10">
    <source>
        <dbReference type="PROSITE" id="PS50071"/>
    </source>
</evidence>
<dbReference type="PANTHER" id="PTHR45659">
    <property type="entry name" value="HOMEOBOX PROTEIN HOX"/>
    <property type="match status" value="1"/>
</dbReference>
<feature type="region of interest" description="Disordered" evidence="9">
    <location>
        <begin position="273"/>
        <end position="296"/>
    </location>
</feature>
<gene>
    <name evidence="12" type="primary">LOC100650225</name>
</gene>
<feature type="region of interest" description="Disordered" evidence="9">
    <location>
        <begin position="73"/>
        <end position="113"/>
    </location>
</feature>
<keyword evidence="11" id="KW-1185">Reference proteome</keyword>
<dbReference type="GO" id="GO:0000122">
    <property type="term" value="P:negative regulation of transcription by RNA polymerase II"/>
    <property type="evidence" value="ECO:0007669"/>
    <property type="project" value="TreeGrafter"/>
</dbReference>
<dbReference type="GO" id="GO:0009952">
    <property type="term" value="P:anterior/posterior pattern specification"/>
    <property type="evidence" value="ECO:0007669"/>
    <property type="project" value="TreeGrafter"/>
</dbReference>
<evidence type="ECO:0000313" key="11">
    <source>
        <dbReference type="Proteomes" id="UP000835206"/>
    </source>
</evidence>
<evidence type="ECO:0000256" key="2">
    <source>
        <dbReference type="ARBA" id="ARBA00009107"/>
    </source>
</evidence>
<keyword evidence="5 7" id="KW-0371">Homeobox</keyword>
<dbReference type="KEGG" id="bter:100650225"/>
<keyword evidence="4 7" id="KW-0238">DNA-binding</keyword>
<dbReference type="RefSeq" id="XP_003402174.2">
    <property type="nucleotide sequence ID" value="XM_003402126.4"/>
</dbReference>
<feature type="compositionally biased region" description="Polar residues" evidence="9">
    <location>
        <begin position="284"/>
        <end position="296"/>
    </location>
</feature>
<dbReference type="SMART" id="SM00389">
    <property type="entry name" value="HOX"/>
    <property type="match status" value="1"/>
</dbReference>
<evidence type="ECO:0000256" key="7">
    <source>
        <dbReference type="PROSITE-ProRule" id="PRU00108"/>
    </source>
</evidence>
<name>A0A9B0F880_BOMTE</name>
<dbReference type="CDD" id="cd00086">
    <property type="entry name" value="homeodomain"/>
    <property type="match status" value="1"/>
</dbReference>
<dbReference type="PRINTS" id="PR00024">
    <property type="entry name" value="HOMEOBOX"/>
</dbReference>
<dbReference type="SUPFAM" id="SSF46689">
    <property type="entry name" value="Homeodomain-like"/>
    <property type="match status" value="1"/>
</dbReference>
<evidence type="ECO:0000256" key="5">
    <source>
        <dbReference type="ARBA" id="ARBA00023155"/>
    </source>
</evidence>
<dbReference type="Pfam" id="PF00046">
    <property type="entry name" value="Homeodomain"/>
    <property type="match status" value="1"/>
</dbReference>
<dbReference type="PROSITE" id="PS50071">
    <property type="entry name" value="HOMEOBOX_2"/>
    <property type="match status" value="1"/>
</dbReference>
<feature type="domain" description="Homeobox" evidence="10">
    <location>
        <begin position="212"/>
        <end position="272"/>
    </location>
</feature>
<sequence>MANTTFGCDANFGNGDADMWFSQSSTNEQRELPEQNAYQPAQQQIYPNPNYNQRANQDVSASNSLLETLLRQGREANGQNNVNSDETMETDVRGQNVSNIPSQSVPYAPPSSNNRMSPMIVFVPNTQEQVPQREIQNGFFQNYQGYHTQQHSNNVASPMMVGVQHNHAAYANARANGERSPIENMRLADEHERRNVQYAWMKSYSNGERNNVGHKRTRQTYTRSQTLELEKEFHYNRYLTRKRRVEIARILSLSERQIKIWFQNRRMKAKKNGKPAYSALEANSEGSSPRSQNVSPDSGLLAIAAAVSPSGVPMMHSEQTAMSVEPLSVGQDILHDAYFQYRHRQQQHHGRYRNNEYFQG</sequence>
<dbReference type="AlphaFoldDB" id="A0A9B0F880"/>
<dbReference type="OrthoDB" id="6159439at2759"/>
<feature type="DNA-binding region" description="Homeobox" evidence="7">
    <location>
        <begin position="214"/>
        <end position="273"/>
    </location>
</feature>
<dbReference type="InterPro" id="IPR050296">
    <property type="entry name" value="Antp_homeobox"/>
</dbReference>
<dbReference type="PROSITE" id="PS00027">
    <property type="entry name" value="HOMEOBOX_1"/>
    <property type="match status" value="1"/>
</dbReference>
<organism evidence="11 12">
    <name type="scientific">Bombus terrestris</name>
    <name type="common">Buff-tailed bumblebee</name>
    <name type="synonym">Apis terrestris</name>
    <dbReference type="NCBI Taxonomy" id="30195"/>
    <lineage>
        <taxon>Eukaryota</taxon>
        <taxon>Metazoa</taxon>
        <taxon>Ecdysozoa</taxon>
        <taxon>Arthropoda</taxon>
        <taxon>Hexapoda</taxon>
        <taxon>Insecta</taxon>
        <taxon>Pterygota</taxon>
        <taxon>Neoptera</taxon>
        <taxon>Endopterygota</taxon>
        <taxon>Hymenoptera</taxon>
        <taxon>Apocrita</taxon>
        <taxon>Aculeata</taxon>
        <taxon>Apoidea</taxon>
        <taxon>Anthophila</taxon>
        <taxon>Apidae</taxon>
        <taxon>Bombus</taxon>
        <taxon>Bombus</taxon>
    </lineage>
</organism>
<dbReference type="PANTHER" id="PTHR45659:SF4">
    <property type="entry name" value="HOMEOBOX PROTEIN ABDOMINAL-A"/>
    <property type="match status" value="1"/>
</dbReference>
<dbReference type="GO" id="GO:0005634">
    <property type="term" value="C:nucleus"/>
    <property type="evidence" value="ECO:0007669"/>
    <property type="project" value="UniProtKB-SubCell"/>
</dbReference>
<dbReference type="InterPro" id="IPR001356">
    <property type="entry name" value="HD"/>
</dbReference>
<reference evidence="12" key="1">
    <citation type="submission" date="2025-08" db="UniProtKB">
        <authorList>
            <consortium name="RefSeq"/>
        </authorList>
    </citation>
    <scope>IDENTIFICATION</scope>
</reference>
<dbReference type="InterPro" id="IPR017970">
    <property type="entry name" value="Homeobox_CS"/>
</dbReference>
<feature type="region of interest" description="Disordered" evidence="9">
    <location>
        <begin position="1"/>
        <end position="37"/>
    </location>
</feature>
<evidence type="ECO:0000256" key="1">
    <source>
        <dbReference type="ARBA" id="ARBA00004123"/>
    </source>
</evidence>
<dbReference type="InterPro" id="IPR009057">
    <property type="entry name" value="Homeodomain-like_sf"/>
</dbReference>
<comment type="subcellular location">
    <subcellularLocation>
        <location evidence="1 7 8">Nucleus</location>
    </subcellularLocation>
</comment>
<evidence type="ECO:0000256" key="4">
    <source>
        <dbReference type="ARBA" id="ARBA00023125"/>
    </source>
</evidence>
<feature type="compositionally biased region" description="Polar residues" evidence="9">
    <location>
        <begin position="93"/>
        <end position="113"/>
    </location>
</feature>
<keyword evidence="3" id="KW-0217">Developmental protein</keyword>
<dbReference type="Proteomes" id="UP000835206">
    <property type="component" value="Chromosome 18"/>
</dbReference>
<dbReference type="GO" id="GO:0000981">
    <property type="term" value="F:DNA-binding transcription factor activity, RNA polymerase II-specific"/>
    <property type="evidence" value="ECO:0007669"/>
    <property type="project" value="InterPro"/>
</dbReference>
<evidence type="ECO:0000256" key="8">
    <source>
        <dbReference type="RuleBase" id="RU000682"/>
    </source>
</evidence>
<evidence type="ECO:0000256" key="9">
    <source>
        <dbReference type="SAM" id="MobiDB-lite"/>
    </source>
</evidence>
<keyword evidence="6 7" id="KW-0539">Nucleus</keyword>
<comment type="similarity">
    <text evidence="2">Belongs to the Antp homeobox family.</text>
</comment>
<proteinExistence type="inferred from homology"/>
<dbReference type="GeneID" id="100650225"/>
<dbReference type="Gene3D" id="1.10.10.60">
    <property type="entry name" value="Homeodomain-like"/>
    <property type="match status" value="1"/>
</dbReference>
<evidence type="ECO:0000313" key="12">
    <source>
        <dbReference type="RefSeq" id="XP_003402174.2"/>
    </source>
</evidence>